<evidence type="ECO:0000256" key="2">
    <source>
        <dbReference type="PROSITE-ProRule" id="PRU00176"/>
    </source>
</evidence>
<dbReference type="PROSITE" id="PS50102">
    <property type="entry name" value="RRM"/>
    <property type="match status" value="1"/>
</dbReference>
<dbReference type="GO" id="GO:0030626">
    <property type="term" value="F:U12 snRNA binding"/>
    <property type="evidence" value="ECO:0007669"/>
    <property type="project" value="TreeGrafter"/>
</dbReference>
<dbReference type="EMBL" id="GFDL01014277">
    <property type="protein sequence ID" value="JAV20768.1"/>
    <property type="molecule type" value="Transcribed_RNA"/>
</dbReference>
<organism evidence="5">
    <name type="scientific">Culex tarsalis</name>
    <name type="common">Encephalitis mosquito</name>
    <dbReference type="NCBI Taxonomy" id="7177"/>
    <lineage>
        <taxon>Eukaryota</taxon>
        <taxon>Metazoa</taxon>
        <taxon>Ecdysozoa</taxon>
        <taxon>Arthropoda</taxon>
        <taxon>Hexapoda</taxon>
        <taxon>Insecta</taxon>
        <taxon>Pterygota</taxon>
        <taxon>Neoptera</taxon>
        <taxon>Endopterygota</taxon>
        <taxon>Diptera</taxon>
        <taxon>Nematocera</taxon>
        <taxon>Culicoidea</taxon>
        <taxon>Culicidae</taxon>
        <taxon>Culicinae</taxon>
        <taxon>Culicini</taxon>
        <taxon>Culex</taxon>
        <taxon>Culex</taxon>
    </lineage>
</organism>
<keyword evidence="1 2" id="KW-0694">RNA-binding</keyword>
<dbReference type="InterPro" id="IPR000504">
    <property type="entry name" value="RRM_dom"/>
</dbReference>
<dbReference type="Pfam" id="PF00076">
    <property type="entry name" value="RRM_1"/>
    <property type="match status" value="1"/>
</dbReference>
<evidence type="ECO:0000256" key="1">
    <source>
        <dbReference type="ARBA" id="ARBA00022884"/>
    </source>
</evidence>
<dbReference type="PANTHER" id="PTHR16105">
    <property type="entry name" value="RNA-BINDING REGION-CONTAINING PROTEIN 3"/>
    <property type="match status" value="1"/>
</dbReference>
<name>A0A1Q3EZV6_CULTA</name>
<feature type="domain" description="RRM" evidence="4">
    <location>
        <begin position="319"/>
        <end position="408"/>
    </location>
</feature>
<reference evidence="5" key="1">
    <citation type="submission" date="2017-01" db="EMBL/GenBank/DDBJ databases">
        <title>A deep insight into the sialotranscriptome of adult male and female Cluex tarsalis mosquitoes.</title>
        <authorList>
            <person name="Ribeiro J.M."/>
            <person name="Moreira F."/>
            <person name="Bernard K.A."/>
            <person name="Calvo E."/>
        </authorList>
    </citation>
    <scope>NUCLEOTIDE SEQUENCE</scope>
    <source>
        <strain evidence="5">Kern County</strain>
        <tissue evidence="5">Salivary glands</tissue>
    </source>
</reference>
<dbReference type="InterPro" id="IPR045164">
    <property type="entry name" value="RBM41/RNPC3"/>
</dbReference>
<evidence type="ECO:0000259" key="4">
    <source>
        <dbReference type="PROSITE" id="PS50102"/>
    </source>
</evidence>
<feature type="compositionally biased region" description="Acidic residues" evidence="3">
    <location>
        <begin position="193"/>
        <end position="203"/>
    </location>
</feature>
<dbReference type="SUPFAM" id="SSF54928">
    <property type="entry name" value="RNA-binding domain, RBD"/>
    <property type="match status" value="2"/>
</dbReference>
<dbReference type="GO" id="GO:0005689">
    <property type="term" value="C:U12-type spliceosomal complex"/>
    <property type="evidence" value="ECO:0007669"/>
    <property type="project" value="TreeGrafter"/>
</dbReference>
<dbReference type="AlphaFoldDB" id="A0A1Q3EZV6"/>
<evidence type="ECO:0000313" key="5">
    <source>
        <dbReference type="EMBL" id="JAV20768.1"/>
    </source>
</evidence>
<dbReference type="GO" id="GO:0097157">
    <property type="term" value="F:pre-mRNA intronic binding"/>
    <property type="evidence" value="ECO:0007669"/>
    <property type="project" value="TreeGrafter"/>
</dbReference>
<dbReference type="SMART" id="SM00360">
    <property type="entry name" value="RRM"/>
    <property type="match status" value="2"/>
</dbReference>
<evidence type="ECO:0000256" key="3">
    <source>
        <dbReference type="SAM" id="MobiDB-lite"/>
    </source>
</evidence>
<feature type="region of interest" description="Disordered" evidence="3">
    <location>
        <begin position="191"/>
        <end position="212"/>
    </location>
</feature>
<dbReference type="PANTHER" id="PTHR16105:SF0">
    <property type="entry name" value="RNA-BINDING REGION-CONTAINING PROTEIN 3"/>
    <property type="match status" value="1"/>
</dbReference>
<proteinExistence type="predicted"/>
<protein>
    <submittedName>
        <fullName evidence="5">Putative rna-binding protein 40</fullName>
    </submittedName>
</protein>
<dbReference type="InterPro" id="IPR035979">
    <property type="entry name" value="RBD_domain_sf"/>
</dbReference>
<dbReference type="GO" id="GO:0000398">
    <property type="term" value="P:mRNA splicing, via spliceosome"/>
    <property type="evidence" value="ECO:0007669"/>
    <property type="project" value="TreeGrafter"/>
</dbReference>
<dbReference type="Gene3D" id="3.30.70.330">
    <property type="match status" value="1"/>
</dbReference>
<dbReference type="InterPro" id="IPR012677">
    <property type="entry name" value="Nucleotide-bd_a/b_plait_sf"/>
</dbReference>
<accession>A0A1Q3EZV6</accession>
<sequence>MKFIARGFPRTFTEADISELLAHFGIRDIKFSKRRGKITAILTVRNPAIADTVLARLHQLRIGAARLSVEHYDRQTEGDDALPDVVPNVRETAQELSNYVRALHVVHPEDFNQPPPPYLRYRYPKATRDIIDRISLTLESVPKFYVQVLHLMNRMNLPPPFTVKDLGPREDPRKDAAIQTDLTMIEESLLAEGESELESDEEPTPTKAPSKGKIMLNKNRFKPYIKPVVTPSLTKLKPTPTAELFEQPKPKPTPAITIHIPEQLPTPISTVIPQEPPSTQQQQPPTSITEQTLLANRVPPDQLANLPVFKNYAPGEPSDKLYIKNLAKSVTEADLAAIYAPFTDPGRATVAVRLMQAGRMKGQAFVSFSYAYPEDLDRLAERPIERARRLTNGFILRDKPMVVCYGKQEKA</sequence>